<keyword evidence="6" id="KW-0862">Zinc</keyword>
<dbReference type="Gene3D" id="2.60.40.2300">
    <property type="entry name" value="Neutral/alkaline non-lysosomal ceramidase, C-terminal domain"/>
    <property type="match status" value="1"/>
</dbReference>
<proteinExistence type="inferred from homology"/>
<feature type="binding site" evidence="6">
    <location>
        <position position="499"/>
    </location>
    <ligand>
        <name>Zn(2+)</name>
        <dbReference type="ChEBI" id="CHEBI:29105"/>
    </ligand>
</feature>
<sequence length="730" mass="79833">MICKVLLSLLVLGAARAADPATGIYNIGVGRYDITGPAAGVNMMGYVNPAPINDGIHIRLFARAFIIDDDTNRFVFVNTDLGMATQLVKMTVVERLKILYGGIYTTENVIISGTHTHSGPAGYIQYLLYQVPSLGFIDQAYESIVYGIVESIIQAHNSITTGRLYYSSGELLNANINRSPSAYLNNPEEERAKYQYDTDKTMTLLKFVAEDGTDLGMVNWFAVHPTSMNKTNTLVSGDNKGYAEQLFEKAMDPGSLAGKGKFVGAFAQSNCGDVSPNTDGPKCQDTGLACDILTSTCGGRVKLCYAAGPGKDMEESTEIFGTRQFEKAVELYNDPNAVQVIGPVQIIGQQLDMSNYTVTLANGTATQTCRPALGFSFAAGATDGPGVFDFTQGMTEDNPFWTKIVNFVVETDPEQIVCHHPKPILLETGNYHRPYEWTSDIVETQVARVGQFVIAAVPGEFTTMSGRRMRDQLSSVFAEEGVPGIVPVIAGLSNVYTHYITTFEEYAIQRYEGASTIFGPHTLEAYMQHYTMLARAMLRGKAIPPGPAPPNLLKDQISLVRENVYDSTPFDYAFGDVLAQPYPVVYPGETVIVKFVSAHPRNDPLLGGSFLTVERQADDGSWEVIATDADWETKYSWQRTSTLLGTSVATVKWDVPEDTTNGTFRISHTGHAKFMGGTIQSFLGVTEPFFVALPDRNSTEFINLPREKPDDTPATNNIGNLLSYVMSLVM</sequence>
<reference evidence="12" key="1">
    <citation type="submission" date="2025-08" db="UniProtKB">
        <authorList>
            <consortium name="RefSeq"/>
        </authorList>
    </citation>
    <scope>IDENTIFICATION</scope>
    <source>
        <tissue evidence="12">Whole organism</tissue>
    </source>
</reference>
<feature type="binding site" evidence="6">
    <location>
        <position position="115"/>
    </location>
    <ligand>
        <name>Zn(2+)</name>
        <dbReference type="ChEBI" id="CHEBI:29105"/>
    </ligand>
</feature>
<evidence type="ECO:0000256" key="6">
    <source>
        <dbReference type="PIRSR" id="PIRSR606823-2"/>
    </source>
</evidence>
<keyword evidence="4 7" id="KW-0378">Hydrolase</keyword>
<dbReference type="Pfam" id="PF17048">
    <property type="entry name" value="Ceramidse_alk_C"/>
    <property type="match status" value="1"/>
</dbReference>
<dbReference type="GO" id="GO:0046512">
    <property type="term" value="P:sphingosine biosynthetic process"/>
    <property type="evidence" value="ECO:0007669"/>
    <property type="project" value="TreeGrafter"/>
</dbReference>
<evidence type="ECO:0000313" key="12">
    <source>
        <dbReference type="RefSeq" id="XP_047740670.1"/>
    </source>
</evidence>
<keyword evidence="6" id="KW-0479">Metal-binding</keyword>
<keyword evidence="11" id="KW-1185">Reference proteome</keyword>
<evidence type="ECO:0000256" key="2">
    <source>
        <dbReference type="ARBA" id="ARBA00011891"/>
    </source>
</evidence>
<dbReference type="InterPro" id="IPR006823">
    <property type="entry name" value="Ceramidase_alk"/>
</dbReference>
<dbReference type="InterPro" id="IPR031331">
    <property type="entry name" value="NEUT/ALK_ceramidase_C"/>
</dbReference>
<keyword evidence="7" id="KW-0746">Sphingolipid metabolism</keyword>
<accession>A0A979FTY5</accession>
<dbReference type="RefSeq" id="XP_047740670.1">
    <property type="nucleotide sequence ID" value="XM_047884714.1"/>
</dbReference>
<comment type="catalytic activity">
    <reaction evidence="7">
        <text>an N-acylsphing-4-enine + H2O = sphing-4-enine + a fatty acid</text>
        <dbReference type="Rhea" id="RHEA:20856"/>
        <dbReference type="ChEBI" id="CHEBI:15377"/>
        <dbReference type="ChEBI" id="CHEBI:28868"/>
        <dbReference type="ChEBI" id="CHEBI:52639"/>
        <dbReference type="ChEBI" id="CHEBI:57756"/>
        <dbReference type="EC" id="3.5.1.23"/>
    </reaction>
</comment>
<comment type="similarity">
    <text evidence="1 7">Belongs to the neutral ceramidase family.</text>
</comment>
<evidence type="ECO:0000256" key="4">
    <source>
        <dbReference type="ARBA" id="ARBA00022801"/>
    </source>
</evidence>
<evidence type="ECO:0000259" key="9">
    <source>
        <dbReference type="Pfam" id="PF04734"/>
    </source>
</evidence>
<comment type="cofactor">
    <cofactor evidence="6">
        <name>Zn(2+)</name>
        <dbReference type="ChEBI" id="CHEBI:29105"/>
    </cofactor>
    <text evidence="6">Binds 1 zinc ion per subunit.</text>
</comment>
<keyword evidence="8" id="KW-0732">Signal</keyword>
<keyword evidence="7" id="KW-0443">Lipid metabolism</keyword>
<dbReference type="OrthoDB" id="191371at2759"/>
<dbReference type="GO" id="GO:0046514">
    <property type="term" value="P:ceramide catabolic process"/>
    <property type="evidence" value="ECO:0007669"/>
    <property type="project" value="InterPro"/>
</dbReference>
<evidence type="ECO:0000256" key="3">
    <source>
        <dbReference type="ARBA" id="ARBA00019235"/>
    </source>
</evidence>
<dbReference type="EC" id="3.5.1.23" evidence="2 7"/>
<organism evidence="11 12">
    <name type="scientific">Hyalella azteca</name>
    <name type="common">Amphipod</name>
    <dbReference type="NCBI Taxonomy" id="294128"/>
    <lineage>
        <taxon>Eukaryota</taxon>
        <taxon>Metazoa</taxon>
        <taxon>Ecdysozoa</taxon>
        <taxon>Arthropoda</taxon>
        <taxon>Crustacea</taxon>
        <taxon>Multicrustacea</taxon>
        <taxon>Malacostraca</taxon>
        <taxon>Eumalacostraca</taxon>
        <taxon>Peracarida</taxon>
        <taxon>Amphipoda</taxon>
        <taxon>Senticaudata</taxon>
        <taxon>Talitrida</taxon>
        <taxon>Talitroidea</taxon>
        <taxon>Hyalellidae</taxon>
        <taxon>Hyalella</taxon>
    </lineage>
</organism>
<feature type="domain" description="Neutral/alkaline non-lysosomal ceramidase C-terminal" evidence="10">
    <location>
        <begin position="531"/>
        <end position="691"/>
    </location>
</feature>
<evidence type="ECO:0000259" key="10">
    <source>
        <dbReference type="Pfam" id="PF17048"/>
    </source>
</evidence>
<feature type="binding site" evidence="6">
    <location>
        <position position="224"/>
    </location>
    <ligand>
        <name>Zn(2+)</name>
        <dbReference type="ChEBI" id="CHEBI:29105"/>
    </ligand>
</feature>
<dbReference type="Pfam" id="PF04734">
    <property type="entry name" value="Ceramidase_alk"/>
    <property type="match status" value="1"/>
</dbReference>
<dbReference type="Proteomes" id="UP000694843">
    <property type="component" value="Unplaced"/>
</dbReference>
<feature type="chain" id="PRO_5036964783" description="Neutral ceramidase" evidence="8">
    <location>
        <begin position="18"/>
        <end position="730"/>
    </location>
</feature>
<dbReference type="GeneID" id="108682208"/>
<dbReference type="InterPro" id="IPR038445">
    <property type="entry name" value="NCDase_C_sf"/>
</dbReference>
<dbReference type="OMA" id="GTTVQTC"/>
<dbReference type="PANTHER" id="PTHR12670">
    <property type="entry name" value="CERAMIDASE"/>
    <property type="match status" value="1"/>
</dbReference>
<dbReference type="KEGG" id="hazt:108682208"/>
<name>A0A979FTY5_HYAAZ</name>
<dbReference type="GO" id="GO:0016020">
    <property type="term" value="C:membrane"/>
    <property type="evidence" value="ECO:0007669"/>
    <property type="project" value="GOC"/>
</dbReference>
<evidence type="ECO:0000256" key="5">
    <source>
        <dbReference type="PIRSR" id="PIRSR606823-1"/>
    </source>
</evidence>
<feature type="domain" description="Neutral/alkaline non-lysosomal ceramidase N-terminal" evidence="9">
    <location>
        <begin position="25"/>
        <end position="528"/>
    </location>
</feature>
<dbReference type="GO" id="GO:0046872">
    <property type="term" value="F:metal ion binding"/>
    <property type="evidence" value="ECO:0007669"/>
    <property type="project" value="UniProtKB-KW"/>
</dbReference>
<feature type="active site" description="Nucleophile" evidence="5">
    <location>
        <position position="275"/>
    </location>
</feature>
<protein>
    <recommendedName>
        <fullName evidence="3 7">Neutral ceramidase</fullName>
        <ecNumber evidence="2 7">3.5.1.23</ecNumber>
    </recommendedName>
</protein>
<dbReference type="InterPro" id="IPR031329">
    <property type="entry name" value="NEUT/ALK_ceramidase_N"/>
</dbReference>
<dbReference type="CTD" id="43618"/>
<dbReference type="GO" id="GO:0017040">
    <property type="term" value="F:N-acylsphingosine amidohydrolase activity"/>
    <property type="evidence" value="ECO:0007669"/>
    <property type="project" value="UniProtKB-UniRule"/>
</dbReference>
<dbReference type="GO" id="GO:0005576">
    <property type="term" value="C:extracellular region"/>
    <property type="evidence" value="ECO:0007669"/>
    <property type="project" value="TreeGrafter"/>
</dbReference>
<dbReference type="PANTHER" id="PTHR12670:SF1">
    <property type="entry name" value="NEUTRAL CERAMIDASE"/>
    <property type="match status" value="1"/>
</dbReference>
<evidence type="ECO:0000256" key="1">
    <source>
        <dbReference type="ARBA" id="ARBA00009835"/>
    </source>
</evidence>
<feature type="binding site" evidence="6">
    <location>
        <position position="460"/>
    </location>
    <ligand>
        <name>Zn(2+)</name>
        <dbReference type="ChEBI" id="CHEBI:29105"/>
    </ligand>
</feature>
<dbReference type="GO" id="GO:0042759">
    <property type="term" value="P:long-chain fatty acid biosynthetic process"/>
    <property type="evidence" value="ECO:0007669"/>
    <property type="project" value="TreeGrafter"/>
</dbReference>
<evidence type="ECO:0000313" key="11">
    <source>
        <dbReference type="Proteomes" id="UP000694843"/>
    </source>
</evidence>
<feature type="signal peptide" evidence="8">
    <location>
        <begin position="1"/>
        <end position="17"/>
    </location>
</feature>
<dbReference type="AlphaFoldDB" id="A0A979FTY5"/>
<gene>
    <name evidence="12" type="primary">LOC108682208</name>
</gene>
<evidence type="ECO:0000256" key="8">
    <source>
        <dbReference type="SAM" id="SignalP"/>
    </source>
</evidence>
<evidence type="ECO:0000256" key="7">
    <source>
        <dbReference type="RuleBase" id="RU366019"/>
    </source>
</evidence>